<evidence type="ECO:0008006" key="4">
    <source>
        <dbReference type="Google" id="ProtNLM"/>
    </source>
</evidence>
<proteinExistence type="predicted"/>
<dbReference type="OrthoDB" id="2294419at2"/>
<protein>
    <recommendedName>
        <fullName evidence="4">Surface layer protein A domain-containing protein</fullName>
    </recommendedName>
</protein>
<evidence type="ECO:0000313" key="2">
    <source>
        <dbReference type="EMBL" id="TDG73734.1"/>
    </source>
</evidence>
<reference evidence="2 3" key="1">
    <citation type="journal article" date="2019" name="Appl. Microbiol. Biotechnol.">
        <title>Uncovering carbohydrate metabolism through a genotype-phenotype association study of 56 lactic acid bacteria genomes.</title>
        <authorList>
            <person name="Buron-Moles G."/>
            <person name="Chailyan A."/>
            <person name="Dolejs I."/>
            <person name="Forster J."/>
            <person name="Miks M.H."/>
        </authorList>
    </citation>
    <scope>NUCLEOTIDE SEQUENCE [LARGE SCALE GENOMIC DNA]</scope>
    <source>
        <strain evidence="2 3">ATCC 29644</strain>
    </source>
</reference>
<keyword evidence="3" id="KW-1185">Reference proteome</keyword>
<dbReference type="EMBL" id="PUFN01000007">
    <property type="protein sequence ID" value="TDG73734.1"/>
    <property type="molecule type" value="Genomic_DNA"/>
</dbReference>
<evidence type="ECO:0000313" key="3">
    <source>
        <dbReference type="Proteomes" id="UP000295257"/>
    </source>
</evidence>
<gene>
    <name evidence="2" type="ORF">C5L30_001226</name>
</gene>
<dbReference type="RefSeq" id="WP_010020985.1">
    <property type="nucleotide sequence ID" value="NZ_PUFN01000007.1"/>
</dbReference>
<evidence type="ECO:0000256" key="1">
    <source>
        <dbReference type="SAM" id="SignalP"/>
    </source>
</evidence>
<dbReference type="Proteomes" id="UP000295257">
    <property type="component" value="Unassembled WGS sequence"/>
</dbReference>
<sequence length="494" mass="51491">MKKSIKYAGIAAATLLAVAPVAAPVVSSTTSVQAAEAGVTDDNITTAVKALQGVLTDTTFGDNNTNGAYPTALTSAQYDTYMSAEDFMALPIMGSKALSTANMNVLAEANAQVKVSAVDANGNKINSGDYAKLAASVASDNGSIKYAYTIKYNNTDGDAQTPVTGTFTLTNDNVVSAVKSLAVTYTNPLEVAYGSKTVNASLSSTIDAKVTDKNGNAVELDSDQASAGALYKSFAGAIAADATDVYSDSTFGDEDKTYYQPVTIAIKSGKLGTNDAKTIVDNYIAGQDDYSVTVNGSALSAVANGTLKATAATATDADPANAGTLTFIREVHVSQNASWTTEDVSGVVTTKADSSYYTLKNDDNNTITNRALAKNTAWVTDKVRTDNNGNKQYRVATGEWIDADDVTFSDKATTDEGEYTDVQALNGKVTLDGPSSFVYFLYDNNGGQIANRALTGDSAWFTDKKATNAAGVTVYHVATGEWVQAGSGVNYSAY</sequence>
<feature type="chain" id="PRO_5020365591" description="Surface layer protein A domain-containing protein" evidence="1">
    <location>
        <begin position="35"/>
        <end position="494"/>
    </location>
</feature>
<dbReference type="AlphaFoldDB" id="A0A4R5NHY8"/>
<name>A0A4R5NHY8_9LACO</name>
<organism evidence="2 3">
    <name type="scientific">Companilactobacillus farciminis</name>
    <dbReference type="NCBI Taxonomy" id="1612"/>
    <lineage>
        <taxon>Bacteria</taxon>
        <taxon>Bacillati</taxon>
        <taxon>Bacillota</taxon>
        <taxon>Bacilli</taxon>
        <taxon>Lactobacillales</taxon>
        <taxon>Lactobacillaceae</taxon>
        <taxon>Companilactobacillus</taxon>
    </lineage>
</organism>
<comment type="caution">
    <text evidence="2">The sequence shown here is derived from an EMBL/GenBank/DDBJ whole genome shotgun (WGS) entry which is preliminary data.</text>
</comment>
<accession>A0A4R5NHY8</accession>
<feature type="signal peptide" evidence="1">
    <location>
        <begin position="1"/>
        <end position="34"/>
    </location>
</feature>
<keyword evidence="1" id="KW-0732">Signal</keyword>